<dbReference type="EMBL" id="CP016076">
    <property type="protein sequence ID" value="APU12888.1"/>
    <property type="molecule type" value="Genomic_DNA"/>
</dbReference>
<organism evidence="2 3">
    <name type="scientific">Actinoalloteichus fjordicus</name>
    <dbReference type="NCBI Taxonomy" id="1612552"/>
    <lineage>
        <taxon>Bacteria</taxon>
        <taxon>Bacillati</taxon>
        <taxon>Actinomycetota</taxon>
        <taxon>Actinomycetes</taxon>
        <taxon>Pseudonocardiales</taxon>
        <taxon>Pseudonocardiaceae</taxon>
        <taxon>Actinoalloteichus</taxon>
    </lineage>
</organism>
<evidence type="ECO:0000256" key="1">
    <source>
        <dbReference type="SAM" id="MobiDB-lite"/>
    </source>
</evidence>
<dbReference type="RefSeq" id="WP_075739027.1">
    <property type="nucleotide sequence ID" value="NZ_CP016076.1"/>
</dbReference>
<sequence length="152" mass="16692">MASDVHWSELQRDPKGVAKLTEEGDVRVHRRDGPDLLLTREDRANSRAEGALDAARLVRGLLSQLDAPKLASAAAVEFPWVDVLPEHARRAFVEDLARAFRVSAEVGRWTVVAQTVREWKATAVIYADPELSAQLSGPLDGDFGPVPNPMET</sequence>
<reference evidence="3" key="1">
    <citation type="submission" date="2016-06" db="EMBL/GenBank/DDBJ databases">
        <title>Complete genome sequence of Actinoalloteichus fjordicus DSM 46855 (=ADI127-17), type strain of the new species Actinoalloteichus fjordicus.</title>
        <authorList>
            <person name="Ruckert C."/>
            <person name="Nouioui I."/>
            <person name="Willmese J."/>
            <person name="van Wezel G."/>
            <person name="Klenk H.-P."/>
            <person name="Kalinowski J."/>
            <person name="Zotchev S.B."/>
        </authorList>
    </citation>
    <scope>NUCLEOTIDE SEQUENCE [LARGE SCALE GENOMIC DNA]</scope>
    <source>
        <strain evidence="3">ADI127-7</strain>
    </source>
</reference>
<dbReference type="AlphaFoldDB" id="A0AAC9L7M7"/>
<dbReference type="Proteomes" id="UP000185511">
    <property type="component" value="Chromosome"/>
</dbReference>
<accession>A0AAC9L7M7</accession>
<gene>
    <name evidence="2" type="ORF">UA74_04045</name>
</gene>
<feature type="region of interest" description="Disordered" evidence="1">
    <location>
        <begin position="1"/>
        <end position="23"/>
    </location>
</feature>
<protein>
    <submittedName>
        <fullName evidence="2">Uncharacterized protein</fullName>
    </submittedName>
</protein>
<evidence type="ECO:0000313" key="2">
    <source>
        <dbReference type="EMBL" id="APU12888.1"/>
    </source>
</evidence>
<name>A0AAC9L7M7_9PSEU</name>
<proteinExistence type="predicted"/>
<evidence type="ECO:0000313" key="3">
    <source>
        <dbReference type="Proteomes" id="UP000185511"/>
    </source>
</evidence>
<keyword evidence="3" id="KW-1185">Reference proteome</keyword>
<dbReference type="KEGG" id="acad:UA74_04045"/>